<name>A0A328CC10_9DELT</name>
<organism evidence="3 4">
    <name type="scientific">Lujinxingia litoralis</name>
    <dbReference type="NCBI Taxonomy" id="2211119"/>
    <lineage>
        <taxon>Bacteria</taxon>
        <taxon>Deltaproteobacteria</taxon>
        <taxon>Bradymonadales</taxon>
        <taxon>Lujinxingiaceae</taxon>
        <taxon>Lujinxingia</taxon>
    </lineage>
</organism>
<keyword evidence="4" id="KW-1185">Reference proteome</keyword>
<comment type="caution">
    <text evidence="3">The sequence shown here is derived from an EMBL/GenBank/DDBJ whole genome shotgun (WGS) entry which is preliminary data.</text>
</comment>
<dbReference type="Proteomes" id="UP000249169">
    <property type="component" value="Unassembled WGS sequence"/>
</dbReference>
<dbReference type="Gene3D" id="1.10.390.10">
    <property type="entry name" value="Neutral Protease Domain 2"/>
    <property type="match status" value="1"/>
</dbReference>
<reference evidence="3 4" key="1">
    <citation type="submission" date="2018-05" db="EMBL/GenBank/DDBJ databases">
        <title>Lujinxingia marina gen. nov. sp. nov., a new facultative anaerobic member of the class Deltaproteobacteria, and proposal of Lujinxingaceae fam. nov.</title>
        <authorList>
            <person name="Li C.-M."/>
        </authorList>
    </citation>
    <scope>NUCLEOTIDE SEQUENCE [LARGE SCALE GENOMIC DNA]</scope>
    <source>
        <strain evidence="3 4">B210</strain>
    </source>
</reference>
<dbReference type="Pfam" id="PF05299">
    <property type="entry name" value="Peptidase_M61"/>
    <property type="match status" value="1"/>
</dbReference>
<evidence type="ECO:0000259" key="2">
    <source>
        <dbReference type="Pfam" id="PF05299"/>
    </source>
</evidence>
<dbReference type="PROSITE" id="PS51257">
    <property type="entry name" value="PROKAR_LIPOPROTEIN"/>
    <property type="match status" value="1"/>
</dbReference>
<dbReference type="InterPro" id="IPR027268">
    <property type="entry name" value="Peptidase_M4/M1_CTD_sf"/>
</dbReference>
<gene>
    <name evidence="3" type="ORF">DL240_04280</name>
</gene>
<dbReference type="SUPFAM" id="SSF55486">
    <property type="entry name" value="Metalloproteases ('zincins'), catalytic domain"/>
    <property type="match status" value="1"/>
</dbReference>
<sequence>MARRARRILAFVAMCYVLTAGCTTPPVTGPLATPDVFVGGPHPPQPPTSYVPATTRRGALWYQVDLREPEVRIRLRLNAPPSEATFFLPGPWAGQTTFDAQVTLDEARGPAGSLPMHLDREVGRVDVQCGDVAWMELSYRVRTAPPDRSASRFHPTRGHTQVFAYAPTIFVLPSEGLARQVRDIPVEVRAPQGWQVGATWHQHSATLPSAHQPGSITGFIAEDVRTLRDAFILAGSELTSASRALPNGDLKVLQSPTLRFDVGSVADDTRSLLSAYIQRFGVYQSAVAAVLESVDSEHSGTLQGMGRRGGFVVQVPRHQRPGAELLLLIAHEALHMWNGHELVPAPSADIETRWFKEGLTHYLALKTLARQGLIDQRDALRELASAAQHYTQNPLAHGAPADALDQERFPYDRGVLIALRLDLALHLASRGEIELEDWLVQLLKPHLRAPARSYDTALLERAFREISIDLSPAPTSEFRRLVRDQAQLQPRRLFSELGLHWLDPTATRPARLLPIDGEPSHFRALFAPPHSS</sequence>
<dbReference type="EMBL" id="QHKO01000001">
    <property type="protein sequence ID" value="RAL25434.1"/>
    <property type="molecule type" value="Genomic_DNA"/>
</dbReference>
<accession>A0A328CC10</accession>
<feature type="domain" description="Peptidase M61 catalytic" evidence="2">
    <location>
        <begin position="326"/>
        <end position="394"/>
    </location>
</feature>
<evidence type="ECO:0000313" key="3">
    <source>
        <dbReference type="EMBL" id="RAL25434.1"/>
    </source>
</evidence>
<dbReference type="AlphaFoldDB" id="A0A328CC10"/>
<keyword evidence="1" id="KW-0732">Signal</keyword>
<feature type="chain" id="PRO_5016249646" description="Peptidase M61 catalytic domain-containing protein" evidence="1">
    <location>
        <begin position="21"/>
        <end position="532"/>
    </location>
</feature>
<evidence type="ECO:0000313" key="4">
    <source>
        <dbReference type="Proteomes" id="UP000249169"/>
    </source>
</evidence>
<protein>
    <recommendedName>
        <fullName evidence="2">Peptidase M61 catalytic domain-containing protein</fullName>
    </recommendedName>
</protein>
<feature type="signal peptide" evidence="1">
    <location>
        <begin position="1"/>
        <end position="20"/>
    </location>
</feature>
<dbReference type="InterPro" id="IPR007963">
    <property type="entry name" value="Peptidase_M61_catalytic"/>
</dbReference>
<evidence type="ECO:0000256" key="1">
    <source>
        <dbReference type="SAM" id="SignalP"/>
    </source>
</evidence>
<proteinExistence type="predicted"/>